<dbReference type="GO" id="GO:0003735">
    <property type="term" value="F:structural constituent of ribosome"/>
    <property type="evidence" value="ECO:0007669"/>
    <property type="project" value="InterPro"/>
</dbReference>
<dbReference type="EMBL" id="KR921747">
    <property type="protein sequence ID" value="ALP86097.1"/>
    <property type="molecule type" value="Genomic_DNA"/>
</dbReference>
<keyword evidence="3 4" id="KW-0687">Ribonucleoprotein</keyword>
<dbReference type="CDD" id="cd00336">
    <property type="entry name" value="Ribosomal_L22"/>
    <property type="match status" value="1"/>
</dbReference>
<keyword evidence="6" id="KW-0150">Chloroplast</keyword>
<dbReference type="AlphaFoldDB" id="A0A182B0Y7"/>
<dbReference type="PANTHER" id="PTHR13501">
    <property type="entry name" value="CHLOROPLAST 50S RIBOSOMAL PROTEIN L22-RELATED"/>
    <property type="match status" value="1"/>
</dbReference>
<dbReference type="InterPro" id="IPR047867">
    <property type="entry name" value="Ribosomal_uL22_bac/org-type"/>
</dbReference>
<comment type="function">
    <text evidence="5">This protein binds specifically to 23S rRNA.</text>
</comment>
<gene>
    <name evidence="6" type="primary">rpl22</name>
</gene>
<sequence>MIITSIKEEGKSFSRYVQISPLKVNRILKQIRGRKCKEALLILKFLPHRASPLISNLIYSAISNFHSLNPDLLKDTDLYIYIAKVDSASFLSRMQPHAQGKGFPIKKRMSHIVSTK</sequence>
<evidence type="ECO:0000256" key="3">
    <source>
        <dbReference type="ARBA" id="ARBA00023274"/>
    </source>
</evidence>
<evidence type="ECO:0000256" key="5">
    <source>
        <dbReference type="RuleBase" id="RU004009"/>
    </source>
</evidence>
<dbReference type="Pfam" id="PF00237">
    <property type="entry name" value="Ribosomal_L22"/>
    <property type="match status" value="1"/>
</dbReference>
<dbReference type="InterPro" id="IPR036394">
    <property type="entry name" value="Ribosomal_uL22_sf"/>
</dbReference>
<evidence type="ECO:0000256" key="4">
    <source>
        <dbReference type="RuleBase" id="RU004005"/>
    </source>
</evidence>
<dbReference type="InterPro" id="IPR001063">
    <property type="entry name" value="Ribosomal_uL22"/>
</dbReference>
<comment type="function">
    <text evidence="5">The globular domain of the protein is located near the polypeptide exit tunnel on the outside of the subunit, while an extended beta-hairpin is found that lines the wall of the exit tunnel in the center of the 70S ribosome.</text>
</comment>
<keyword evidence="6" id="KW-0934">Plastid</keyword>
<dbReference type="GO" id="GO:0006412">
    <property type="term" value="P:translation"/>
    <property type="evidence" value="ECO:0007669"/>
    <property type="project" value="InterPro"/>
</dbReference>
<evidence type="ECO:0000313" key="6">
    <source>
        <dbReference type="EMBL" id="ALP86097.1"/>
    </source>
</evidence>
<geneLocation type="chloroplast" evidence="6"/>
<dbReference type="GO" id="GO:0022625">
    <property type="term" value="C:cytosolic large ribosomal subunit"/>
    <property type="evidence" value="ECO:0007669"/>
    <property type="project" value="TreeGrafter"/>
</dbReference>
<dbReference type="GO" id="GO:0009507">
    <property type="term" value="C:chloroplast"/>
    <property type="evidence" value="ECO:0007669"/>
    <property type="project" value="UniProtKB-SubCell"/>
</dbReference>
<dbReference type="SUPFAM" id="SSF54843">
    <property type="entry name" value="Ribosomal protein L22"/>
    <property type="match status" value="1"/>
</dbReference>
<protein>
    <recommendedName>
        <fullName evidence="5">50S ribosomal protein L22, chloroplastic</fullName>
    </recommendedName>
</protein>
<reference evidence="6" key="1">
    <citation type="submission" date="2015-05" db="EMBL/GenBank/DDBJ databases">
        <title>Phacus orbicularis chloroplast genome.</title>
        <authorList>
            <person name="Kasiborski B.A."/>
            <person name="Linton E.W."/>
        </authorList>
    </citation>
    <scope>NUCLEOTIDE SEQUENCE</scope>
</reference>
<proteinExistence type="inferred from homology"/>
<accession>A0A182B0Y7</accession>
<evidence type="ECO:0000256" key="2">
    <source>
        <dbReference type="ARBA" id="ARBA00022980"/>
    </source>
</evidence>
<dbReference type="PANTHER" id="PTHR13501:SF8">
    <property type="entry name" value="LARGE RIBOSOMAL SUBUNIT PROTEIN UL22M"/>
    <property type="match status" value="1"/>
</dbReference>
<comment type="subcellular location">
    <subcellularLocation>
        <location evidence="5">Plastid</location>
        <location evidence="5">Chloroplast</location>
    </subcellularLocation>
</comment>
<evidence type="ECO:0000256" key="1">
    <source>
        <dbReference type="ARBA" id="ARBA00009451"/>
    </source>
</evidence>
<keyword evidence="2 4" id="KW-0689">Ribosomal protein</keyword>
<organism evidence="6">
    <name type="scientific">Phacus orbicularis</name>
    <dbReference type="NCBI Taxonomy" id="158829"/>
    <lineage>
        <taxon>Eukaryota</taxon>
        <taxon>Discoba</taxon>
        <taxon>Euglenozoa</taxon>
        <taxon>Euglenida</taxon>
        <taxon>Spirocuta</taxon>
        <taxon>Euglenophyceae</taxon>
        <taxon>Euglenales</taxon>
        <taxon>Phacaceae</taxon>
        <taxon>Phacus</taxon>
    </lineage>
</organism>
<comment type="similarity">
    <text evidence="1 4">Belongs to the universal ribosomal protein uL22 family.</text>
</comment>
<name>A0A182B0Y7_9EUGL</name>
<dbReference type="Gene3D" id="3.90.470.10">
    <property type="entry name" value="Ribosomal protein L22/L17"/>
    <property type="match status" value="1"/>
</dbReference>